<reference evidence="3 4" key="1">
    <citation type="submission" date="2020-06" db="EMBL/GenBank/DDBJ databases">
        <title>Dyadobacter sandarakinus sp. nov., isolated from the soil of the Arctic Yellow River Station.</title>
        <authorList>
            <person name="Zhang Y."/>
            <person name="Peng F."/>
        </authorList>
    </citation>
    <scope>NUCLEOTIDE SEQUENCE [LARGE SCALE GENOMIC DNA]</scope>
    <source>
        <strain evidence="3 4">Q3-56</strain>
    </source>
</reference>
<evidence type="ECO:0000256" key="1">
    <source>
        <dbReference type="SAM" id="Coils"/>
    </source>
</evidence>
<keyword evidence="2" id="KW-1133">Transmembrane helix</keyword>
<keyword evidence="1" id="KW-0175">Coiled coil</keyword>
<keyword evidence="2" id="KW-0812">Transmembrane</keyword>
<name>A0ABX7ID32_9BACT</name>
<gene>
    <name evidence="3" type="ORF">HWI92_23765</name>
</gene>
<dbReference type="SUPFAM" id="SSF55194">
    <property type="entry name" value="Ribosome recycling factor, RRF"/>
    <property type="match status" value="1"/>
</dbReference>
<protein>
    <submittedName>
        <fullName evidence="3">YtxH domain-containing protein</fullName>
    </submittedName>
</protein>
<evidence type="ECO:0000313" key="4">
    <source>
        <dbReference type="Proteomes" id="UP000612680"/>
    </source>
</evidence>
<feature type="coiled-coil region" evidence="1">
    <location>
        <begin position="48"/>
        <end position="75"/>
    </location>
</feature>
<accession>A0ABX7ID32</accession>
<dbReference type="InterPro" id="IPR036191">
    <property type="entry name" value="RRF_sf"/>
</dbReference>
<dbReference type="Proteomes" id="UP000612680">
    <property type="component" value="Chromosome"/>
</dbReference>
<organism evidence="3 4">
    <name type="scientific">Dyadobacter sandarakinus</name>
    <dbReference type="NCBI Taxonomy" id="2747268"/>
    <lineage>
        <taxon>Bacteria</taxon>
        <taxon>Pseudomonadati</taxon>
        <taxon>Bacteroidota</taxon>
        <taxon>Cytophagia</taxon>
        <taxon>Cytophagales</taxon>
        <taxon>Spirosomataceae</taxon>
        <taxon>Dyadobacter</taxon>
    </lineage>
</organism>
<evidence type="ECO:0000313" key="3">
    <source>
        <dbReference type="EMBL" id="QRR03715.1"/>
    </source>
</evidence>
<dbReference type="Pfam" id="PF12732">
    <property type="entry name" value="YtxH"/>
    <property type="match status" value="1"/>
</dbReference>
<proteinExistence type="predicted"/>
<dbReference type="RefSeq" id="WP_204659906.1">
    <property type="nucleotide sequence ID" value="NZ_CP056775.1"/>
</dbReference>
<keyword evidence="4" id="KW-1185">Reference proteome</keyword>
<dbReference type="InterPro" id="IPR024623">
    <property type="entry name" value="YtxH"/>
</dbReference>
<evidence type="ECO:0000256" key="2">
    <source>
        <dbReference type="SAM" id="Phobius"/>
    </source>
</evidence>
<sequence>MSTNNALLGIIAAAVAGTVIGLLIAPEDGQETRKKIKKKTNSLASDLIDALERSKDQAAEKVQDLKAQGKAYKDTAVDKAEEYKEAAQDEINKY</sequence>
<feature type="transmembrane region" description="Helical" evidence="2">
    <location>
        <begin position="6"/>
        <end position="25"/>
    </location>
</feature>
<dbReference type="Gene3D" id="1.20.120.20">
    <property type="entry name" value="Apolipoprotein"/>
    <property type="match status" value="1"/>
</dbReference>
<dbReference type="EMBL" id="CP056775">
    <property type="protein sequence ID" value="QRR03715.1"/>
    <property type="molecule type" value="Genomic_DNA"/>
</dbReference>
<keyword evidence="2" id="KW-0472">Membrane</keyword>